<organism evidence="1 2">
    <name type="scientific">Paraburkholderia sediminicola</name>
    <dbReference type="NCBI Taxonomy" id="458836"/>
    <lineage>
        <taxon>Bacteria</taxon>
        <taxon>Pseudomonadati</taxon>
        <taxon>Pseudomonadota</taxon>
        <taxon>Betaproteobacteria</taxon>
        <taxon>Burkholderiales</taxon>
        <taxon>Burkholderiaceae</taxon>
        <taxon>Paraburkholderia</taxon>
    </lineage>
</organism>
<accession>A0A6J5CIQ9</accession>
<name>A0A6J5CIQ9_9BURK</name>
<gene>
    <name evidence="1" type="ORF">LMG24238_06326</name>
</gene>
<proteinExistence type="predicted"/>
<evidence type="ECO:0000313" key="2">
    <source>
        <dbReference type="Proteomes" id="UP000494255"/>
    </source>
</evidence>
<dbReference type="Proteomes" id="UP000494255">
    <property type="component" value="Unassembled WGS sequence"/>
</dbReference>
<sequence>MPHFWRAAAGFHQCYHHLKHVNMATPAPSVHKMPRPKKVLVIPNWLEEYT</sequence>
<dbReference type="EMBL" id="CADIKC010000012">
    <property type="protein sequence ID" value="CAB3737442.1"/>
    <property type="molecule type" value="Genomic_DNA"/>
</dbReference>
<keyword evidence="2" id="KW-1185">Reference proteome</keyword>
<evidence type="ECO:0000313" key="1">
    <source>
        <dbReference type="EMBL" id="CAB3737442.1"/>
    </source>
</evidence>
<reference evidence="1 2" key="1">
    <citation type="submission" date="2020-04" db="EMBL/GenBank/DDBJ databases">
        <authorList>
            <person name="De Canck E."/>
        </authorList>
    </citation>
    <scope>NUCLEOTIDE SEQUENCE [LARGE SCALE GENOMIC DNA]</scope>
    <source>
        <strain evidence="1 2">LMG 24238</strain>
    </source>
</reference>
<protein>
    <submittedName>
        <fullName evidence="1">Uncharacterized protein</fullName>
    </submittedName>
</protein>
<dbReference type="AlphaFoldDB" id="A0A6J5CIQ9"/>